<dbReference type="EMBL" id="CP000308">
    <property type="protein sequence ID" value="ABG15147.1"/>
    <property type="molecule type" value="Genomic_DNA"/>
</dbReference>
<evidence type="ECO:0000313" key="1">
    <source>
        <dbReference type="EMBL" id="ABG15147.1"/>
    </source>
</evidence>
<reference evidence="1 2" key="1">
    <citation type="journal article" date="2006" name="J. Bacteriol.">
        <title>Complete genome sequence of Yersinia pestis strains Antiqua and Nepal516: evidence of gene reduction in an emerging pathogen.</title>
        <authorList>
            <person name="Chain P.S."/>
            <person name="Hu P."/>
            <person name="Malfatti S.A."/>
            <person name="Radnedge L."/>
            <person name="Larimer F."/>
            <person name="Vergez L.M."/>
            <person name="Worsham P."/>
            <person name="Chu M.C."/>
            <person name="Andersen G.L."/>
        </authorList>
    </citation>
    <scope>NUCLEOTIDE SEQUENCE [LARGE SCALE GENOMIC DNA]</scope>
    <source>
        <strain evidence="1 2">Antiqua</strain>
    </source>
</reference>
<proteinExistence type="predicted"/>
<dbReference type="RefSeq" id="WP_002228290.1">
    <property type="nucleotide sequence ID" value="NC_008150.1"/>
</dbReference>
<gene>
    <name evidence="1" type="ordered locus">YPA_3185</name>
</gene>
<accession>A0A0H2YC30</accession>
<evidence type="ECO:0008006" key="3">
    <source>
        <dbReference type="Google" id="ProtNLM"/>
    </source>
</evidence>
<protein>
    <recommendedName>
        <fullName evidence="3">Adhesin</fullName>
    </recommendedName>
</protein>
<organism evidence="1 2">
    <name type="scientific">Yersinia pestis bv. Antiqua (strain Antiqua)</name>
    <dbReference type="NCBI Taxonomy" id="360102"/>
    <lineage>
        <taxon>Bacteria</taxon>
        <taxon>Pseudomonadati</taxon>
        <taxon>Pseudomonadota</taxon>
        <taxon>Gammaproteobacteria</taxon>
        <taxon>Enterobacterales</taxon>
        <taxon>Yersiniaceae</taxon>
        <taxon>Yersinia</taxon>
    </lineage>
</organism>
<sequence>MGARVNAGTIDVQAQNITLSAATDSLSVTGGSSSKRHTAALNLYCTPPKFRLAA</sequence>
<evidence type="ECO:0000313" key="2">
    <source>
        <dbReference type="Proteomes" id="UP000001971"/>
    </source>
</evidence>
<dbReference type="AlphaFoldDB" id="A0A0H2YC30"/>
<dbReference type="KEGG" id="ypa:YPA_3185"/>
<dbReference type="Proteomes" id="UP000001971">
    <property type="component" value="Chromosome"/>
</dbReference>
<name>A0A0H2YC30_YERPA</name>
<dbReference type="GeneID" id="57974014"/>